<feature type="transmembrane region" description="Helical" evidence="1">
    <location>
        <begin position="38"/>
        <end position="61"/>
    </location>
</feature>
<proteinExistence type="predicted"/>
<accession>A0A1V2H6Q5</accession>
<dbReference type="OrthoDB" id="9812409at2"/>
<evidence type="ECO:0008006" key="4">
    <source>
        <dbReference type="Google" id="ProtNLM"/>
    </source>
</evidence>
<organism evidence="2 3">
    <name type="scientific">Teichococcus deserti</name>
    <dbReference type="NCBI Taxonomy" id="1817963"/>
    <lineage>
        <taxon>Bacteria</taxon>
        <taxon>Pseudomonadati</taxon>
        <taxon>Pseudomonadota</taxon>
        <taxon>Alphaproteobacteria</taxon>
        <taxon>Acetobacterales</taxon>
        <taxon>Roseomonadaceae</taxon>
        <taxon>Roseomonas</taxon>
    </lineage>
</organism>
<keyword evidence="1" id="KW-1133">Transmembrane helix</keyword>
<dbReference type="Proteomes" id="UP000188879">
    <property type="component" value="Unassembled WGS sequence"/>
</dbReference>
<keyword evidence="3" id="KW-1185">Reference proteome</keyword>
<keyword evidence="1" id="KW-0812">Transmembrane</keyword>
<dbReference type="EMBL" id="MLCO01000066">
    <property type="protein sequence ID" value="ONG55803.1"/>
    <property type="molecule type" value="Genomic_DNA"/>
</dbReference>
<dbReference type="AlphaFoldDB" id="A0A1V2H6Q5"/>
<gene>
    <name evidence="2" type="ORF">BKE38_08435</name>
</gene>
<sequence length="153" mass="15306">MTPLLLALLAGCIAGLRSIMPLAALALAALAGWLALTGWTAWLAAAPVAWLLAALALGELVTDKLPSTPSRKVPLQFGGRLLSGALCGMMLGMPAGVPGMGAMLGAAGAVIGTLGSAAARGRLAARLRHDWPAALIEDAAALILTLLLVGRLA</sequence>
<evidence type="ECO:0000313" key="3">
    <source>
        <dbReference type="Proteomes" id="UP000188879"/>
    </source>
</evidence>
<evidence type="ECO:0000256" key="1">
    <source>
        <dbReference type="SAM" id="Phobius"/>
    </source>
</evidence>
<feature type="transmembrane region" description="Helical" evidence="1">
    <location>
        <begin position="99"/>
        <end position="119"/>
    </location>
</feature>
<evidence type="ECO:0000313" key="2">
    <source>
        <dbReference type="EMBL" id="ONG55803.1"/>
    </source>
</evidence>
<name>A0A1V2H6Q5_9PROT</name>
<protein>
    <recommendedName>
        <fullName evidence="4">DUF4126 domain-containing protein</fullName>
    </recommendedName>
</protein>
<keyword evidence="1" id="KW-0472">Membrane</keyword>
<reference evidence="2 3" key="1">
    <citation type="submission" date="2016-10" db="EMBL/GenBank/DDBJ databases">
        <title>Draft Genome sequence of Roseomonas sp. strain M3.</title>
        <authorList>
            <person name="Subhash Y."/>
            <person name="Lee S."/>
        </authorList>
    </citation>
    <scope>NUCLEOTIDE SEQUENCE [LARGE SCALE GENOMIC DNA]</scope>
    <source>
        <strain evidence="2 3">M3</strain>
    </source>
</reference>
<feature type="transmembrane region" description="Helical" evidence="1">
    <location>
        <begin position="73"/>
        <end position="93"/>
    </location>
</feature>
<dbReference type="RefSeq" id="WP_076956907.1">
    <property type="nucleotide sequence ID" value="NZ_MLCO01000066.1"/>
</dbReference>
<comment type="caution">
    <text evidence="2">The sequence shown here is derived from an EMBL/GenBank/DDBJ whole genome shotgun (WGS) entry which is preliminary data.</text>
</comment>